<dbReference type="EMBL" id="JABEQM010000002">
    <property type="protein sequence ID" value="MBB2200681.1"/>
    <property type="molecule type" value="Genomic_DNA"/>
</dbReference>
<feature type="compositionally biased region" description="Pro residues" evidence="1">
    <location>
        <begin position="97"/>
        <end position="108"/>
    </location>
</feature>
<sequence length="108" mass="11657">MRRIPIFMLACAIPASLAASPAAWAQKNPSPSSMDSEQGHYPKPSQKPSSDYDNAPYLRKQGDNAAKSGSRTYPTPHALKPSDENHKPPGMDKPSPEQMPKPGQGPHP</sequence>
<evidence type="ECO:0000313" key="4">
    <source>
        <dbReference type="Proteomes" id="UP000578030"/>
    </source>
</evidence>
<evidence type="ECO:0000313" key="3">
    <source>
        <dbReference type="EMBL" id="MBB2200681.1"/>
    </source>
</evidence>
<keyword evidence="2" id="KW-0732">Signal</keyword>
<protein>
    <recommendedName>
        <fullName evidence="5">Acid shock protein</fullName>
    </recommendedName>
</protein>
<feature type="signal peptide" evidence="2">
    <location>
        <begin position="1"/>
        <end position="25"/>
    </location>
</feature>
<feature type="compositionally biased region" description="Basic and acidic residues" evidence="1">
    <location>
        <begin position="80"/>
        <end position="90"/>
    </location>
</feature>
<feature type="chain" id="PRO_5031506675" description="Acid shock protein" evidence="2">
    <location>
        <begin position="26"/>
        <end position="108"/>
    </location>
</feature>
<name>A0A7W4PNA5_9PROT</name>
<dbReference type="Proteomes" id="UP000578030">
    <property type="component" value="Unassembled WGS sequence"/>
</dbReference>
<dbReference type="RefSeq" id="WP_182954567.1">
    <property type="nucleotide sequence ID" value="NZ_JABEQM010000002.1"/>
</dbReference>
<accession>A0A7W4PNA5</accession>
<evidence type="ECO:0000256" key="1">
    <source>
        <dbReference type="SAM" id="MobiDB-lite"/>
    </source>
</evidence>
<proteinExistence type="predicted"/>
<feature type="region of interest" description="Disordered" evidence="1">
    <location>
        <begin position="19"/>
        <end position="108"/>
    </location>
</feature>
<gene>
    <name evidence="3" type="ORF">HLH28_03635</name>
</gene>
<organism evidence="3 4">
    <name type="scientific">Gluconacetobacter tumulisoli</name>
    <dbReference type="NCBI Taxonomy" id="1286189"/>
    <lineage>
        <taxon>Bacteria</taxon>
        <taxon>Pseudomonadati</taxon>
        <taxon>Pseudomonadota</taxon>
        <taxon>Alphaproteobacteria</taxon>
        <taxon>Acetobacterales</taxon>
        <taxon>Acetobacteraceae</taxon>
        <taxon>Gluconacetobacter</taxon>
    </lineage>
</organism>
<evidence type="ECO:0008006" key="5">
    <source>
        <dbReference type="Google" id="ProtNLM"/>
    </source>
</evidence>
<reference evidence="3 4" key="1">
    <citation type="submission" date="2020-04" db="EMBL/GenBank/DDBJ databases">
        <title>Description of novel Gluconacetobacter.</title>
        <authorList>
            <person name="Sombolestani A."/>
        </authorList>
    </citation>
    <scope>NUCLEOTIDE SEQUENCE [LARGE SCALE GENOMIC DNA]</scope>
    <source>
        <strain evidence="3 4">LMG 27802</strain>
    </source>
</reference>
<evidence type="ECO:0000256" key="2">
    <source>
        <dbReference type="SAM" id="SignalP"/>
    </source>
</evidence>
<dbReference type="AlphaFoldDB" id="A0A7W4PNA5"/>
<feature type="compositionally biased region" description="Polar residues" evidence="1">
    <location>
        <begin position="27"/>
        <end position="36"/>
    </location>
</feature>
<keyword evidence="4" id="KW-1185">Reference proteome</keyword>
<comment type="caution">
    <text evidence="3">The sequence shown here is derived from an EMBL/GenBank/DDBJ whole genome shotgun (WGS) entry which is preliminary data.</text>
</comment>